<dbReference type="AlphaFoldDB" id="A0A6I8U8V1"/>
<reference evidence="2 3" key="1">
    <citation type="submission" date="2017-06" db="EMBL/GenBank/DDBJ databases">
        <title>Aedes aegypti genome working group (AGWG) sequencing and assembly.</title>
        <authorList>
            <consortium name="Aedes aegypti Genome Working Group (AGWG)"/>
            <person name="Matthews B.J."/>
        </authorList>
    </citation>
    <scope>NUCLEOTIDE SEQUENCE [LARGE SCALE GENOMIC DNA]</scope>
    <source>
        <strain evidence="2 3">LVP_AGWG</strain>
    </source>
</reference>
<dbReference type="OrthoDB" id="7762894at2759"/>
<sequence>MDGDYENEEYLDNDIDSPEDYGGCFERDEQTVDANDSGEPRSRDEQIDEQPAGFEQTFGCPLSPLSVEEGDGQEQNLEQLVPDDAEDNYVFFFKGIFSRRLFRTQLRPKEYCTRNVGGNTPKEVFDSIWFVAVKQIERQVIFDGEKARWSDRDKPGIDDIDHYVTLQDPSKKKTYSVSAVTPRVLRTWRGKIIKNHVYVYSTNVETNAQYRIVLRTLIAPQNPDRAGADSTKNDAELADHLRKIHPELEGHHSSWLLWANFVHSSSAHDRERLKEAKAPPLELAKYFRWTSVSEAARLQSVHRGMSVAQTVNSGWAREVTELKTDIDLAVSILLRVSQKIDAMMAKATYGSELFEVLESVTQPEETELSHQLAAKVTDCADIDHA</sequence>
<reference evidence="2" key="2">
    <citation type="submission" date="2020-05" db="UniProtKB">
        <authorList>
            <consortium name="EnsemblMetazoa"/>
        </authorList>
    </citation>
    <scope>IDENTIFICATION</scope>
    <source>
        <strain evidence="2">LVP_AGWG</strain>
    </source>
</reference>
<proteinExistence type="predicted"/>
<evidence type="ECO:0000256" key="1">
    <source>
        <dbReference type="SAM" id="MobiDB-lite"/>
    </source>
</evidence>
<accession>A0A6I8U8V1</accession>
<gene>
    <name evidence="2" type="primary">110679224</name>
</gene>
<keyword evidence="3" id="KW-1185">Reference proteome</keyword>
<feature type="compositionally biased region" description="Acidic residues" evidence="1">
    <location>
        <begin position="1"/>
        <end position="19"/>
    </location>
</feature>
<feature type="region of interest" description="Disordered" evidence="1">
    <location>
        <begin position="1"/>
        <end position="54"/>
    </location>
</feature>
<dbReference type="EnsemblMetazoa" id="AAEL028018-RA">
    <property type="protein sequence ID" value="AAEL028018-PA"/>
    <property type="gene ID" value="AAEL028018"/>
</dbReference>
<dbReference type="InParanoid" id="A0A6I8U8V1"/>
<evidence type="ECO:0000313" key="2">
    <source>
        <dbReference type="EnsemblMetazoa" id="AAEL028018-PA"/>
    </source>
</evidence>
<dbReference type="Proteomes" id="UP000008820">
    <property type="component" value="Chromosome 3"/>
</dbReference>
<organism evidence="2 3">
    <name type="scientific">Aedes aegypti</name>
    <name type="common">Yellowfever mosquito</name>
    <name type="synonym">Culex aegypti</name>
    <dbReference type="NCBI Taxonomy" id="7159"/>
    <lineage>
        <taxon>Eukaryota</taxon>
        <taxon>Metazoa</taxon>
        <taxon>Ecdysozoa</taxon>
        <taxon>Arthropoda</taxon>
        <taxon>Hexapoda</taxon>
        <taxon>Insecta</taxon>
        <taxon>Pterygota</taxon>
        <taxon>Neoptera</taxon>
        <taxon>Endopterygota</taxon>
        <taxon>Diptera</taxon>
        <taxon>Nematocera</taxon>
        <taxon>Culicoidea</taxon>
        <taxon>Culicidae</taxon>
        <taxon>Culicinae</taxon>
        <taxon>Aedini</taxon>
        <taxon>Aedes</taxon>
        <taxon>Stegomyia</taxon>
    </lineage>
</organism>
<evidence type="ECO:0000313" key="3">
    <source>
        <dbReference type="Proteomes" id="UP000008820"/>
    </source>
</evidence>
<name>A0A6I8U8V1_AEDAE</name>
<protein>
    <submittedName>
        <fullName evidence="2">Uncharacterized protein</fullName>
    </submittedName>
</protein>